<protein>
    <submittedName>
        <fullName evidence="2">Uncharacterized protein</fullName>
    </submittedName>
</protein>
<accession>A0A5P8D6H4</accession>
<gene>
    <name evidence="2" type="primary">14</name>
    <name evidence="2" type="ORF">SEA_LILMCDREAMY_14</name>
</gene>
<dbReference type="KEGG" id="vg:60320984"/>
<sequence length="269" mass="29279">MTAALTKLLPIPFEPPLQNPSPYGLFAATDWQRPADVGDSSEGDAVRHLNGVRFRQVGNYGGEGQFGIWPNDSCGTGKEPAPGQRKEGLRPGDDDLEFDSVTLWAYDECDLTEPSRAEVRARAAQVLRLEEQVAMERELADRMLQDAGTVDQTAASLKLAVGYLEGALALTSTLAYFHVGAQWVSQEFGLFIKSGTTFKSPLGHTWVIGGGYVDGLENIIVATSPVYGWRDEPTVRDAINERENTFAAVAERTVLVGYEQLIAAVEITT</sequence>
<evidence type="ECO:0000313" key="3">
    <source>
        <dbReference type="Proteomes" id="UP000325405"/>
    </source>
</evidence>
<dbReference type="EMBL" id="MN284893">
    <property type="protein sequence ID" value="QFP94634.1"/>
    <property type="molecule type" value="Genomic_DNA"/>
</dbReference>
<proteinExistence type="predicted"/>
<dbReference type="RefSeq" id="YP_009949578.1">
    <property type="nucleotide sequence ID" value="NC_051582.1"/>
</dbReference>
<reference evidence="2 3" key="1">
    <citation type="submission" date="2019-08" db="EMBL/GenBank/DDBJ databases">
        <authorList>
            <person name="Lippold A."/>
            <person name="Marlatt M."/>
            <person name="Cooper K."/>
            <person name="Frohnapfel E."/>
            <person name="Glenski M."/>
            <person name="Johnson H."/>
            <person name="Johnson K."/>
            <person name="Tjaden E."/>
            <person name="Troeh S."/>
            <person name="Hayes S."/>
            <person name="Ettinger A.-S.H."/>
            <person name="Ettinger W.F."/>
            <person name="Haydock J."/>
            <person name="Anders K.R."/>
            <person name="Garlena R.A."/>
            <person name="Russell D.A."/>
            <person name="Pope W.H."/>
            <person name="Jacobs-Sera D."/>
            <person name="Hatfull G.F."/>
        </authorList>
    </citation>
    <scope>NUCLEOTIDE SEQUENCE [LARGE SCALE GENOMIC DNA]</scope>
</reference>
<evidence type="ECO:0000256" key="1">
    <source>
        <dbReference type="SAM" id="MobiDB-lite"/>
    </source>
</evidence>
<dbReference type="GeneID" id="60320984"/>
<dbReference type="Proteomes" id="UP000325405">
    <property type="component" value="Segment"/>
</dbReference>
<organism evidence="2 3">
    <name type="scientific">Mycobacterium phage LilMcDreamy</name>
    <dbReference type="NCBI Taxonomy" id="2652422"/>
    <lineage>
        <taxon>Viruses</taxon>
        <taxon>Duplodnaviria</taxon>
        <taxon>Heunggongvirae</taxon>
        <taxon>Uroviricota</taxon>
        <taxon>Caudoviricetes</taxon>
        <taxon>Bclasvirinae</taxon>
        <taxon>Lilmcdreamyvirus</taxon>
        <taxon>Lilmcdreamyvirus lilmcdreamy</taxon>
    </lineage>
</organism>
<keyword evidence="3" id="KW-1185">Reference proteome</keyword>
<evidence type="ECO:0000313" key="2">
    <source>
        <dbReference type="EMBL" id="QFP94634.1"/>
    </source>
</evidence>
<name>A0A5P8D6H4_9CAUD</name>
<feature type="region of interest" description="Disordered" evidence="1">
    <location>
        <begin position="70"/>
        <end position="92"/>
    </location>
</feature>